<dbReference type="EMBL" id="JARVKF010000146">
    <property type="protein sequence ID" value="KAK9421972.1"/>
    <property type="molecule type" value="Genomic_DNA"/>
</dbReference>
<feature type="transmembrane region" description="Helical" evidence="8">
    <location>
        <begin position="599"/>
        <end position="616"/>
    </location>
</feature>
<feature type="transmembrane region" description="Helical" evidence="8">
    <location>
        <begin position="25"/>
        <end position="45"/>
    </location>
</feature>
<feature type="transmembrane region" description="Helical" evidence="8">
    <location>
        <begin position="187"/>
        <end position="206"/>
    </location>
</feature>
<evidence type="ECO:0000256" key="1">
    <source>
        <dbReference type="ARBA" id="ARBA00004141"/>
    </source>
</evidence>
<feature type="transmembrane region" description="Helical" evidence="8">
    <location>
        <begin position="665"/>
        <end position="683"/>
    </location>
</feature>
<reference evidence="10 11" key="1">
    <citation type="journal article" date="2024" name="J. Plant Pathol.">
        <title>Sequence and assembly of the genome of Seiridium unicorne, isolate CBS 538.82, causal agent of cypress canker disease.</title>
        <authorList>
            <person name="Scali E."/>
            <person name="Rocca G.D."/>
            <person name="Danti R."/>
            <person name="Garbelotto M."/>
            <person name="Barberini S."/>
            <person name="Baroncelli R."/>
            <person name="Emiliani G."/>
        </authorList>
    </citation>
    <scope>NUCLEOTIDE SEQUENCE [LARGE SCALE GENOMIC DNA]</scope>
    <source>
        <strain evidence="10 11">BM-138-508</strain>
    </source>
</reference>
<feature type="region of interest" description="Disordered" evidence="7">
    <location>
        <begin position="280"/>
        <end position="336"/>
    </location>
</feature>
<dbReference type="Pfam" id="PF13813">
    <property type="entry name" value="MBOAT_2"/>
    <property type="match status" value="1"/>
</dbReference>
<feature type="transmembrane region" description="Helical" evidence="8">
    <location>
        <begin position="243"/>
        <end position="264"/>
    </location>
</feature>
<evidence type="ECO:0000256" key="5">
    <source>
        <dbReference type="ARBA" id="ARBA00022989"/>
    </source>
</evidence>
<feature type="transmembrane region" description="Helical" evidence="8">
    <location>
        <begin position="459"/>
        <end position="477"/>
    </location>
</feature>
<dbReference type="PANTHER" id="PTHR31595">
    <property type="entry name" value="LONG-CHAIN-ALCOHOL O-FATTY-ACYLTRANSFERASE 3-RELATED"/>
    <property type="match status" value="1"/>
</dbReference>
<keyword evidence="3 10" id="KW-0808">Transferase</keyword>
<protein>
    <submittedName>
        <fullName evidence="10">Membrane bound O-acyl transferase family-domain-containing protein</fullName>
    </submittedName>
</protein>
<feature type="domain" description="Wax synthase" evidence="9">
    <location>
        <begin position="552"/>
        <end position="639"/>
    </location>
</feature>
<feature type="transmembrane region" description="Helical" evidence="8">
    <location>
        <begin position="513"/>
        <end position="537"/>
    </location>
</feature>
<accession>A0ABR2V4Y8</accession>
<feature type="transmembrane region" description="Helical" evidence="8">
    <location>
        <begin position="218"/>
        <end position="237"/>
    </location>
</feature>
<proteinExistence type="inferred from homology"/>
<evidence type="ECO:0000259" key="9">
    <source>
        <dbReference type="Pfam" id="PF13813"/>
    </source>
</evidence>
<feature type="compositionally biased region" description="Polar residues" evidence="7">
    <location>
        <begin position="292"/>
        <end position="305"/>
    </location>
</feature>
<comment type="caution">
    <text evidence="10">The sequence shown here is derived from an EMBL/GenBank/DDBJ whole genome shotgun (WGS) entry which is preliminary data.</text>
</comment>
<feature type="transmembrane region" description="Helical" evidence="8">
    <location>
        <begin position="113"/>
        <end position="137"/>
    </location>
</feature>
<evidence type="ECO:0000256" key="2">
    <source>
        <dbReference type="ARBA" id="ARBA00007282"/>
    </source>
</evidence>
<dbReference type="Proteomes" id="UP001408356">
    <property type="component" value="Unassembled WGS sequence"/>
</dbReference>
<dbReference type="InterPro" id="IPR032805">
    <property type="entry name" value="Wax_synthase_dom"/>
</dbReference>
<comment type="subcellular location">
    <subcellularLocation>
        <location evidence="1">Membrane</location>
        <topology evidence="1">Multi-pass membrane protein</topology>
    </subcellularLocation>
</comment>
<evidence type="ECO:0000256" key="3">
    <source>
        <dbReference type="ARBA" id="ARBA00022679"/>
    </source>
</evidence>
<dbReference type="InterPro" id="IPR044851">
    <property type="entry name" value="Wax_synthase"/>
</dbReference>
<comment type="similarity">
    <text evidence="2">Belongs to the wax synthase family.</text>
</comment>
<keyword evidence="6 8" id="KW-0472">Membrane</keyword>
<gene>
    <name evidence="10" type="ORF">SUNI508_05272</name>
</gene>
<keyword evidence="5 8" id="KW-1133">Transmembrane helix</keyword>
<sequence length="742" mass="85587">MSPNTTTKTVVADRPENREKERSALYHYIMTPLNFITFLVSLYLVDCHFHNQREHMHDNGQRSSRLPAWLHHLIFRPQPYSWVGGESPAPPNQSDRNWYYHTKQKRLMKMEAAAAFEIRGSVMMGLIVVGIGMAWGFSKLVVAAGKWSRLGTMTTPGLLHVDLADQYRRIYRAQYRQDVAAENKIPFLFHLCFWGIFIIPILYLSIPHKRRPWLYHARWLVLALCTSINVWMVRNIASANFAFAYGTGICAAWGTIWNLTLFVWTRPQWDAKRVQRYPNPRFGHAGEPGDNISVQNHSAPVATQNGKGGSTNGHVEVRQRKGQRSGDVDSRTGATKDEAQEKEMLVYVEKAMERAGCEKSGDFAANLRELNRRQPFIYEWQEFPEDASFLTRLDWAFDIATTMRLTGWSWAIHVLPPYRPPPWFDQKKTYQAPLDFFPDRTSQGYTRCHSRREFFRERLLLGILPCYIITDVCATLMTQDPYFVLGPNSLPLPPELRNMNPFGVVVLSFRRTLLSFVAIIAALRFAWDFGAILLAFLGAPVLRFRVDPWHLPSMTGSFQQVLDRGLAGFWGSWWHQTFRFGFAAPTKWLIRNGYIRERSTAAAIVGALVAFVQSGFLHSMGSYTTVPKTHFWEPPIFFFLSGIGTSLQSILSKTFKTQIESMPRWVRRAGNLLFAMVWLHFSSKFLLDDFGRCGIWLWEPVPFSFARLFGYGVKGDHWWRWGRDDNPSWITGKHWWDSGIGI</sequence>
<name>A0ABR2V4Y8_9PEZI</name>
<feature type="transmembrane region" description="Helical" evidence="8">
    <location>
        <begin position="636"/>
        <end position="653"/>
    </location>
</feature>
<organism evidence="10 11">
    <name type="scientific">Seiridium unicorne</name>
    <dbReference type="NCBI Taxonomy" id="138068"/>
    <lineage>
        <taxon>Eukaryota</taxon>
        <taxon>Fungi</taxon>
        <taxon>Dikarya</taxon>
        <taxon>Ascomycota</taxon>
        <taxon>Pezizomycotina</taxon>
        <taxon>Sordariomycetes</taxon>
        <taxon>Xylariomycetidae</taxon>
        <taxon>Amphisphaeriales</taxon>
        <taxon>Sporocadaceae</taxon>
        <taxon>Seiridium</taxon>
    </lineage>
</organism>
<evidence type="ECO:0000313" key="10">
    <source>
        <dbReference type="EMBL" id="KAK9421972.1"/>
    </source>
</evidence>
<evidence type="ECO:0000256" key="6">
    <source>
        <dbReference type="ARBA" id="ARBA00023136"/>
    </source>
</evidence>
<evidence type="ECO:0000256" key="4">
    <source>
        <dbReference type="ARBA" id="ARBA00022692"/>
    </source>
</evidence>
<evidence type="ECO:0000256" key="8">
    <source>
        <dbReference type="SAM" id="Phobius"/>
    </source>
</evidence>
<evidence type="ECO:0000256" key="7">
    <source>
        <dbReference type="SAM" id="MobiDB-lite"/>
    </source>
</evidence>
<keyword evidence="11" id="KW-1185">Reference proteome</keyword>
<feature type="compositionally biased region" description="Basic and acidic residues" evidence="7">
    <location>
        <begin position="315"/>
        <end position="336"/>
    </location>
</feature>
<evidence type="ECO:0000313" key="11">
    <source>
        <dbReference type="Proteomes" id="UP001408356"/>
    </source>
</evidence>
<keyword evidence="4 8" id="KW-0812">Transmembrane</keyword>
<dbReference type="PANTHER" id="PTHR31595:SF67">
    <property type="entry name" value="WAX SYNTHASE DOMAIN-CONTAINING PROTEIN"/>
    <property type="match status" value="1"/>
</dbReference>
<dbReference type="GO" id="GO:0016740">
    <property type="term" value="F:transferase activity"/>
    <property type="evidence" value="ECO:0007669"/>
    <property type="project" value="UniProtKB-KW"/>
</dbReference>